<dbReference type="InterPro" id="IPR008331">
    <property type="entry name" value="Ferritin_DPS_dom"/>
</dbReference>
<proteinExistence type="inferred from homology"/>
<dbReference type="InterPro" id="IPR012347">
    <property type="entry name" value="Ferritin-like"/>
</dbReference>
<reference evidence="5" key="1">
    <citation type="submission" date="2016-10" db="EMBL/GenBank/DDBJ databases">
        <authorList>
            <person name="Varghese N."/>
            <person name="Submissions S."/>
        </authorList>
    </citation>
    <scope>NUCLEOTIDE SEQUENCE [LARGE SCALE GENOMIC DNA]</scope>
    <source>
        <strain evidence="5">CGMCC 1.7738</strain>
    </source>
</reference>
<dbReference type="SUPFAM" id="SSF47240">
    <property type="entry name" value="Ferritin-like"/>
    <property type="match status" value="2"/>
</dbReference>
<accession>A0A1I4CSH0</accession>
<evidence type="ECO:0000256" key="1">
    <source>
        <dbReference type="ARBA" id="ARBA00009497"/>
    </source>
</evidence>
<dbReference type="EMBL" id="FOTC01000001">
    <property type="protein sequence ID" value="SFK83855.1"/>
    <property type="molecule type" value="Genomic_DNA"/>
</dbReference>
<dbReference type="Gene3D" id="1.20.1260.10">
    <property type="match status" value="2"/>
</dbReference>
<dbReference type="InterPro" id="IPR009078">
    <property type="entry name" value="Ferritin-like_SF"/>
</dbReference>
<organism evidence="4 5">
    <name type="scientific">Halogranum rubrum</name>
    <dbReference type="NCBI Taxonomy" id="553466"/>
    <lineage>
        <taxon>Archaea</taxon>
        <taxon>Methanobacteriati</taxon>
        <taxon>Methanobacteriota</taxon>
        <taxon>Stenosarchaea group</taxon>
        <taxon>Halobacteria</taxon>
        <taxon>Halobacteriales</taxon>
        <taxon>Haloferacaceae</taxon>
    </lineage>
</organism>
<feature type="domain" description="Ferritin/DPS" evidence="3">
    <location>
        <begin position="47"/>
        <end position="181"/>
    </location>
</feature>
<dbReference type="AlphaFoldDB" id="A0A1I4CSH0"/>
<dbReference type="STRING" id="553466.SAMN04487950_1362"/>
<dbReference type="NCBIfam" id="NF041388">
    <property type="entry name" value="DNAstvprot_Halo"/>
    <property type="match status" value="1"/>
</dbReference>
<name>A0A1I4CSH0_9EURY</name>
<feature type="compositionally biased region" description="Basic and acidic residues" evidence="2">
    <location>
        <begin position="216"/>
        <end position="237"/>
    </location>
</feature>
<sequence>MATKRGRLVRTPESGARLQEWGTVEANALRLDRDVTTALVDALAVDHAGSFNLFYLLRKHYWTAEGAELGQVASALKQMYRRVGDVTDELAFRIVELGGIPPTTPATIQEHAAVHLEAEDRYDLRASLEGDRAAYATLVESVREHVGLADRMGDSATGERLSRHLELLERDADRLDQLLEADTLVRAEATDDVDAIDTADVADNADTADTGQTHSDGSKRTDTRAEHPSHLRRPDDTHLRQRWDTVVENELRLDPRVAEELIRALNSDLSGLYILFNQVRKHYWTVEGAEWGHVDDFLVAAADRLSDVTDTLAIRVHALGGVPVCGPKGVRQHAPLYIEDAHRYDVRSSVERDLDGYSTLAVQFREHIELADRMRDQATGELLRSHSKTLEDDIRVLQSYLADDSLVRRDATHE</sequence>
<dbReference type="InterPro" id="IPR002177">
    <property type="entry name" value="DPS_DNA-bd"/>
</dbReference>
<protein>
    <submittedName>
        <fullName evidence="4">DNA-binding ferritin-like protein (Oxidative damage protectant)</fullName>
    </submittedName>
</protein>
<evidence type="ECO:0000313" key="4">
    <source>
        <dbReference type="EMBL" id="SFK83855.1"/>
    </source>
</evidence>
<feature type="compositionally biased region" description="Low complexity" evidence="2">
    <location>
        <begin position="198"/>
        <end position="210"/>
    </location>
</feature>
<dbReference type="InterPro" id="IPR054862">
    <property type="entry name" value="DNA_prot_starvation"/>
</dbReference>
<comment type="similarity">
    <text evidence="1">Belongs to the Dps family.</text>
</comment>
<feature type="domain" description="Ferritin/DPS" evidence="3">
    <location>
        <begin position="263"/>
        <end position="405"/>
    </location>
</feature>
<dbReference type="PANTHER" id="PTHR42932:SF1">
    <property type="entry name" value="GENERAL STRESS PROTEIN 20U"/>
    <property type="match status" value="1"/>
</dbReference>
<dbReference type="Proteomes" id="UP000199607">
    <property type="component" value="Unassembled WGS sequence"/>
</dbReference>
<dbReference type="Pfam" id="PF00210">
    <property type="entry name" value="Ferritin"/>
    <property type="match status" value="2"/>
</dbReference>
<evidence type="ECO:0000259" key="3">
    <source>
        <dbReference type="Pfam" id="PF00210"/>
    </source>
</evidence>
<evidence type="ECO:0000256" key="2">
    <source>
        <dbReference type="SAM" id="MobiDB-lite"/>
    </source>
</evidence>
<dbReference type="PANTHER" id="PTHR42932">
    <property type="entry name" value="GENERAL STRESS PROTEIN 20U"/>
    <property type="match status" value="1"/>
</dbReference>
<keyword evidence="4" id="KW-0238">DNA-binding</keyword>
<dbReference type="GO" id="GO:0008199">
    <property type="term" value="F:ferric iron binding"/>
    <property type="evidence" value="ECO:0007669"/>
    <property type="project" value="InterPro"/>
</dbReference>
<dbReference type="GO" id="GO:0003677">
    <property type="term" value="F:DNA binding"/>
    <property type="evidence" value="ECO:0007669"/>
    <property type="project" value="UniProtKB-KW"/>
</dbReference>
<feature type="region of interest" description="Disordered" evidence="2">
    <location>
        <begin position="197"/>
        <end position="237"/>
    </location>
</feature>
<keyword evidence="5" id="KW-1185">Reference proteome</keyword>
<gene>
    <name evidence="4" type="ORF">SAMN04487950_1362</name>
</gene>
<evidence type="ECO:0000313" key="5">
    <source>
        <dbReference type="Proteomes" id="UP000199607"/>
    </source>
</evidence>